<keyword evidence="2" id="KW-1185">Reference proteome</keyword>
<dbReference type="EMBL" id="JARQWQ010000043">
    <property type="protein sequence ID" value="KAK2558804.1"/>
    <property type="molecule type" value="Genomic_DNA"/>
</dbReference>
<gene>
    <name evidence="1" type="ORF">P5673_019019</name>
</gene>
<reference evidence="1" key="2">
    <citation type="journal article" date="2023" name="Science">
        <title>Genomic signatures of disease resistance in endangered staghorn corals.</title>
        <authorList>
            <person name="Vollmer S.V."/>
            <person name="Selwyn J.D."/>
            <person name="Despard B.A."/>
            <person name="Roesel C.L."/>
        </authorList>
    </citation>
    <scope>NUCLEOTIDE SEQUENCE</scope>
    <source>
        <strain evidence="1">K2</strain>
    </source>
</reference>
<evidence type="ECO:0000313" key="1">
    <source>
        <dbReference type="EMBL" id="KAK2558804.1"/>
    </source>
</evidence>
<dbReference type="Proteomes" id="UP001249851">
    <property type="component" value="Unassembled WGS sequence"/>
</dbReference>
<protein>
    <submittedName>
        <fullName evidence="1">Uncharacterized protein</fullName>
    </submittedName>
</protein>
<comment type="caution">
    <text evidence="1">The sequence shown here is derived from an EMBL/GenBank/DDBJ whole genome shotgun (WGS) entry which is preliminary data.</text>
</comment>
<evidence type="ECO:0000313" key="2">
    <source>
        <dbReference type="Proteomes" id="UP001249851"/>
    </source>
</evidence>
<reference evidence="1" key="1">
    <citation type="journal article" date="2023" name="G3 (Bethesda)">
        <title>Whole genome assembly and annotation of the endangered Caribbean coral Acropora cervicornis.</title>
        <authorList>
            <person name="Selwyn J.D."/>
            <person name="Vollmer S.V."/>
        </authorList>
    </citation>
    <scope>NUCLEOTIDE SEQUENCE</scope>
    <source>
        <strain evidence="1">K2</strain>
    </source>
</reference>
<dbReference type="AlphaFoldDB" id="A0AAD9QCS3"/>
<accession>A0AAD9QCS3</accession>
<organism evidence="1 2">
    <name type="scientific">Acropora cervicornis</name>
    <name type="common">Staghorn coral</name>
    <dbReference type="NCBI Taxonomy" id="6130"/>
    <lineage>
        <taxon>Eukaryota</taxon>
        <taxon>Metazoa</taxon>
        <taxon>Cnidaria</taxon>
        <taxon>Anthozoa</taxon>
        <taxon>Hexacorallia</taxon>
        <taxon>Scleractinia</taxon>
        <taxon>Astrocoeniina</taxon>
        <taxon>Acroporidae</taxon>
        <taxon>Acropora</taxon>
    </lineage>
</organism>
<name>A0AAD9QCS3_ACRCE</name>
<sequence length="83" mass="9502">MNVISIVNAKTSNVLDNFNSCKEYVNKEIDAFIVAAALKYFGMESLETCAEEVIPQNMMRQSKQDRRIWLHGHVRNIIQTLDG</sequence>
<proteinExistence type="predicted"/>